<name>A0A1Y3ANH7_EURMA</name>
<evidence type="ECO:0000256" key="3">
    <source>
        <dbReference type="ARBA" id="ARBA00022598"/>
    </source>
</evidence>
<dbReference type="GO" id="GO:0006429">
    <property type="term" value="P:leucyl-tRNA aminoacylation"/>
    <property type="evidence" value="ECO:0007669"/>
    <property type="project" value="InterPro"/>
</dbReference>
<dbReference type="AlphaFoldDB" id="A0A1Y3ANH7"/>
<evidence type="ECO:0000256" key="1">
    <source>
        <dbReference type="ARBA" id="ARBA00005594"/>
    </source>
</evidence>
<comment type="similarity">
    <text evidence="1">Belongs to the class-I aminoacyl-tRNA synthetase family.</text>
</comment>
<proteinExistence type="inferred from homology"/>
<evidence type="ECO:0000259" key="8">
    <source>
        <dbReference type="Pfam" id="PF09334"/>
    </source>
</evidence>
<dbReference type="EC" id="6.1.1.4" evidence="2"/>
<dbReference type="InterPro" id="IPR002302">
    <property type="entry name" value="Leu-tRNA-ligase"/>
</dbReference>
<dbReference type="GO" id="GO:0004823">
    <property type="term" value="F:leucine-tRNA ligase activity"/>
    <property type="evidence" value="ECO:0007669"/>
    <property type="project" value="UniProtKB-EC"/>
</dbReference>
<evidence type="ECO:0000313" key="10">
    <source>
        <dbReference type="Proteomes" id="UP000194236"/>
    </source>
</evidence>
<dbReference type="SUPFAM" id="SSF52374">
    <property type="entry name" value="Nucleotidylyl transferase"/>
    <property type="match status" value="1"/>
</dbReference>
<dbReference type="GO" id="GO:0005524">
    <property type="term" value="F:ATP binding"/>
    <property type="evidence" value="ECO:0007669"/>
    <property type="project" value="UniProtKB-KW"/>
</dbReference>
<feature type="domain" description="Methionyl/Leucyl tRNA synthetase" evidence="8">
    <location>
        <begin position="30"/>
        <end position="69"/>
    </location>
</feature>
<accession>A0A1Y3ANH7</accession>
<keyword evidence="6" id="KW-0648">Protein biosynthesis</keyword>
<comment type="caution">
    <text evidence="9">The sequence shown here is derived from an EMBL/GenBank/DDBJ whole genome shotgun (WGS) entry which is preliminary data.</text>
</comment>
<sequence length="115" mass="13529">MQAIVKARTYKLNGKYITAEEAKDRKDVEITFEKMSKSKGTGVDPDLLVQRYSSDAVRWTIVSIGNPESERLWDDEEKEFGPTFVFFHRLLLTMEEYLAIKRVIRYETVHHPYIN</sequence>
<organism evidence="9 10">
    <name type="scientific">Euroglyphus maynei</name>
    <name type="common">Mayne's house dust mite</name>
    <dbReference type="NCBI Taxonomy" id="6958"/>
    <lineage>
        <taxon>Eukaryota</taxon>
        <taxon>Metazoa</taxon>
        <taxon>Ecdysozoa</taxon>
        <taxon>Arthropoda</taxon>
        <taxon>Chelicerata</taxon>
        <taxon>Arachnida</taxon>
        <taxon>Acari</taxon>
        <taxon>Acariformes</taxon>
        <taxon>Sarcoptiformes</taxon>
        <taxon>Astigmata</taxon>
        <taxon>Psoroptidia</taxon>
        <taxon>Analgoidea</taxon>
        <taxon>Pyroglyphidae</taxon>
        <taxon>Pyroglyphinae</taxon>
        <taxon>Euroglyphus</taxon>
    </lineage>
</organism>
<keyword evidence="5" id="KW-0067">ATP-binding</keyword>
<dbReference type="OrthoDB" id="15954at2759"/>
<evidence type="ECO:0000256" key="2">
    <source>
        <dbReference type="ARBA" id="ARBA00013164"/>
    </source>
</evidence>
<evidence type="ECO:0000256" key="7">
    <source>
        <dbReference type="ARBA" id="ARBA00023146"/>
    </source>
</evidence>
<keyword evidence="4" id="KW-0547">Nucleotide-binding</keyword>
<dbReference type="Gene3D" id="1.10.730.10">
    <property type="entry name" value="Isoleucyl-tRNA Synthetase, Domain 1"/>
    <property type="match status" value="1"/>
</dbReference>
<dbReference type="Pfam" id="PF09334">
    <property type="entry name" value="tRNA-synt_1g"/>
    <property type="match status" value="1"/>
</dbReference>
<dbReference type="Proteomes" id="UP000194236">
    <property type="component" value="Unassembled WGS sequence"/>
</dbReference>
<keyword evidence="7" id="KW-0030">Aminoacyl-tRNA synthetase</keyword>
<dbReference type="EMBL" id="MUJZ01067841">
    <property type="protein sequence ID" value="OTF69990.1"/>
    <property type="molecule type" value="Genomic_DNA"/>
</dbReference>
<evidence type="ECO:0000256" key="5">
    <source>
        <dbReference type="ARBA" id="ARBA00022840"/>
    </source>
</evidence>
<protein>
    <recommendedName>
        <fullName evidence="2">leucine--tRNA ligase</fullName>
        <ecNumber evidence="2">6.1.1.4</ecNumber>
    </recommendedName>
</protein>
<dbReference type="PANTHER" id="PTHR43740:SF2">
    <property type="entry name" value="LEUCINE--TRNA LIGASE, MITOCHONDRIAL"/>
    <property type="match status" value="1"/>
</dbReference>
<keyword evidence="3 9" id="KW-0436">Ligase</keyword>
<keyword evidence="10" id="KW-1185">Reference proteome</keyword>
<evidence type="ECO:0000256" key="4">
    <source>
        <dbReference type="ARBA" id="ARBA00022741"/>
    </source>
</evidence>
<evidence type="ECO:0000256" key="6">
    <source>
        <dbReference type="ARBA" id="ARBA00022917"/>
    </source>
</evidence>
<gene>
    <name evidence="9" type="ORF">BLA29_002288</name>
</gene>
<dbReference type="PANTHER" id="PTHR43740">
    <property type="entry name" value="LEUCYL-TRNA SYNTHETASE"/>
    <property type="match status" value="1"/>
</dbReference>
<evidence type="ECO:0000313" key="9">
    <source>
        <dbReference type="EMBL" id="OTF69990.1"/>
    </source>
</evidence>
<dbReference type="InterPro" id="IPR015413">
    <property type="entry name" value="Methionyl/Leucyl_tRNA_Synth"/>
</dbReference>
<reference evidence="9 10" key="1">
    <citation type="submission" date="2017-03" db="EMBL/GenBank/DDBJ databases">
        <title>Genome Survey of Euroglyphus maynei.</title>
        <authorList>
            <person name="Arlian L.G."/>
            <person name="Morgan M.S."/>
            <person name="Rider S.D."/>
        </authorList>
    </citation>
    <scope>NUCLEOTIDE SEQUENCE [LARGE SCALE GENOMIC DNA]</scope>
    <source>
        <strain evidence="9">Arlian Lab</strain>
        <tissue evidence="9">Whole body</tissue>
    </source>
</reference>